<evidence type="ECO:0008006" key="3">
    <source>
        <dbReference type="Google" id="ProtNLM"/>
    </source>
</evidence>
<name>A0A2J7QGK4_9NEOP</name>
<dbReference type="OrthoDB" id="10007415at2759"/>
<dbReference type="Gene3D" id="3.30.420.10">
    <property type="entry name" value="Ribonuclease H-like superfamily/Ribonuclease H"/>
    <property type="match status" value="1"/>
</dbReference>
<dbReference type="STRING" id="105785.A0A2J7QGK4"/>
<dbReference type="InParanoid" id="A0A2J7QGK4"/>
<proteinExistence type="predicted"/>
<organism evidence="1 2">
    <name type="scientific">Cryptotermes secundus</name>
    <dbReference type="NCBI Taxonomy" id="105785"/>
    <lineage>
        <taxon>Eukaryota</taxon>
        <taxon>Metazoa</taxon>
        <taxon>Ecdysozoa</taxon>
        <taxon>Arthropoda</taxon>
        <taxon>Hexapoda</taxon>
        <taxon>Insecta</taxon>
        <taxon>Pterygota</taxon>
        <taxon>Neoptera</taxon>
        <taxon>Polyneoptera</taxon>
        <taxon>Dictyoptera</taxon>
        <taxon>Blattodea</taxon>
        <taxon>Blattoidea</taxon>
        <taxon>Termitoidae</taxon>
        <taxon>Kalotermitidae</taxon>
        <taxon>Cryptotermitinae</taxon>
        <taxon>Cryptotermes</taxon>
    </lineage>
</organism>
<dbReference type="EMBL" id="NEVH01014361">
    <property type="protein sequence ID" value="PNF27722.1"/>
    <property type="molecule type" value="Genomic_DNA"/>
</dbReference>
<sequence>MNSQNNRIWSSGNPHGQKIGVWCAVSRCQIVGPIFFLNVYQDIITQFIAILEDDERECWLHQDGATCHTPNETKQFLCEFFGDCLILKGLWPQRSPDLSPADFFLWG</sequence>
<dbReference type="PANTHER" id="PTHR47326:SF1">
    <property type="entry name" value="HTH PSQ-TYPE DOMAIN-CONTAINING PROTEIN"/>
    <property type="match status" value="1"/>
</dbReference>
<dbReference type="InterPro" id="IPR036397">
    <property type="entry name" value="RNaseH_sf"/>
</dbReference>
<keyword evidence="2" id="KW-1185">Reference proteome</keyword>
<reference evidence="1 2" key="1">
    <citation type="submission" date="2017-12" db="EMBL/GenBank/DDBJ databases">
        <title>Hemimetabolous genomes reveal molecular basis of termite eusociality.</title>
        <authorList>
            <person name="Harrison M.C."/>
            <person name="Jongepier E."/>
            <person name="Robertson H.M."/>
            <person name="Arning N."/>
            <person name="Bitard-Feildel T."/>
            <person name="Chao H."/>
            <person name="Childers C.P."/>
            <person name="Dinh H."/>
            <person name="Doddapaneni H."/>
            <person name="Dugan S."/>
            <person name="Gowin J."/>
            <person name="Greiner C."/>
            <person name="Han Y."/>
            <person name="Hu H."/>
            <person name="Hughes D.S.T."/>
            <person name="Huylmans A.-K."/>
            <person name="Kemena C."/>
            <person name="Kremer L.P.M."/>
            <person name="Lee S.L."/>
            <person name="Lopez-Ezquerra A."/>
            <person name="Mallet L."/>
            <person name="Monroy-Kuhn J.M."/>
            <person name="Moser A."/>
            <person name="Murali S.C."/>
            <person name="Muzny D.M."/>
            <person name="Otani S."/>
            <person name="Piulachs M.-D."/>
            <person name="Poelchau M."/>
            <person name="Qu J."/>
            <person name="Schaub F."/>
            <person name="Wada-Katsumata A."/>
            <person name="Worley K.C."/>
            <person name="Xie Q."/>
            <person name="Ylla G."/>
            <person name="Poulsen M."/>
            <person name="Gibbs R.A."/>
            <person name="Schal C."/>
            <person name="Richards S."/>
            <person name="Belles X."/>
            <person name="Korb J."/>
            <person name="Bornberg-Bauer E."/>
        </authorList>
    </citation>
    <scope>NUCLEOTIDE SEQUENCE [LARGE SCALE GENOMIC DNA]</scope>
    <source>
        <tissue evidence="1">Whole body</tissue>
    </source>
</reference>
<comment type="caution">
    <text evidence="1">The sequence shown here is derived from an EMBL/GenBank/DDBJ whole genome shotgun (WGS) entry which is preliminary data.</text>
</comment>
<dbReference type="GO" id="GO:0003676">
    <property type="term" value="F:nucleic acid binding"/>
    <property type="evidence" value="ECO:0007669"/>
    <property type="project" value="InterPro"/>
</dbReference>
<dbReference type="Proteomes" id="UP000235965">
    <property type="component" value="Unassembled WGS sequence"/>
</dbReference>
<accession>A0A2J7QGK4</accession>
<dbReference type="PANTHER" id="PTHR47326">
    <property type="entry name" value="TRANSPOSABLE ELEMENT TC3 TRANSPOSASE-LIKE PROTEIN"/>
    <property type="match status" value="1"/>
</dbReference>
<dbReference type="AlphaFoldDB" id="A0A2J7QGK4"/>
<evidence type="ECO:0000313" key="2">
    <source>
        <dbReference type="Proteomes" id="UP000235965"/>
    </source>
</evidence>
<protein>
    <recommendedName>
        <fullName evidence="3">Tc1-like transposase DDE domain-containing protein</fullName>
    </recommendedName>
</protein>
<evidence type="ECO:0000313" key="1">
    <source>
        <dbReference type="EMBL" id="PNF27722.1"/>
    </source>
</evidence>
<gene>
    <name evidence="1" type="ORF">B7P43_G12790</name>
</gene>